<dbReference type="InterPro" id="IPR006913">
    <property type="entry name" value="CENP-V/GFA"/>
</dbReference>
<evidence type="ECO:0000256" key="1">
    <source>
        <dbReference type="ARBA" id="ARBA00005495"/>
    </source>
</evidence>
<name>A0A4R2KSM3_9GAMM</name>
<feature type="domain" description="CENP-V/GFA" evidence="5">
    <location>
        <begin position="8"/>
        <end position="112"/>
    </location>
</feature>
<dbReference type="OrthoDB" id="9786619at2"/>
<dbReference type="InterPro" id="IPR011057">
    <property type="entry name" value="Mss4-like_sf"/>
</dbReference>
<accession>A0A4R2KSM3</accession>
<dbReference type="GO" id="GO:0016846">
    <property type="term" value="F:carbon-sulfur lyase activity"/>
    <property type="evidence" value="ECO:0007669"/>
    <property type="project" value="InterPro"/>
</dbReference>
<keyword evidence="3" id="KW-0862">Zinc</keyword>
<evidence type="ECO:0000259" key="5">
    <source>
        <dbReference type="PROSITE" id="PS51891"/>
    </source>
</evidence>
<evidence type="ECO:0000256" key="4">
    <source>
        <dbReference type="ARBA" id="ARBA00023239"/>
    </source>
</evidence>
<dbReference type="AlphaFoldDB" id="A0A4R2KSM3"/>
<comment type="caution">
    <text evidence="6">The sequence shown here is derived from an EMBL/GenBank/DDBJ whole genome shotgun (WGS) entry which is preliminary data.</text>
</comment>
<protein>
    <recommendedName>
        <fullName evidence="5">CENP-V/GFA domain-containing protein</fullName>
    </recommendedName>
</protein>
<dbReference type="GO" id="GO:0046872">
    <property type="term" value="F:metal ion binding"/>
    <property type="evidence" value="ECO:0007669"/>
    <property type="project" value="UniProtKB-KW"/>
</dbReference>
<dbReference type="RefSeq" id="WP_132545908.1">
    <property type="nucleotide sequence ID" value="NZ_SLWY01000039.1"/>
</dbReference>
<reference evidence="6 7" key="1">
    <citation type="submission" date="2019-03" db="EMBL/GenBank/DDBJ databases">
        <title>Genomic Encyclopedia of Type Strains, Phase IV (KMG-IV): sequencing the most valuable type-strain genomes for metagenomic binning, comparative biology and taxonomic classification.</title>
        <authorList>
            <person name="Goeker M."/>
        </authorList>
    </citation>
    <scope>NUCLEOTIDE SEQUENCE [LARGE SCALE GENOMIC DNA]</scope>
    <source>
        <strain evidence="6 7">DSM 25287</strain>
    </source>
</reference>
<proteinExistence type="inferred from homology"/>
<dbReference type="Proteomes" id="UP000295765">
    <property type="component" value="Unassembled WGS sequence"/>
</dbReference>
<evidence type="ECO:0000313" key="6">
    <source>
        <dbReference type="EMBL" id="TCO75792.1"/>
    </source>
</evidence>
<gene>
    <name evidence="6" type="ORF">EV699_13910</name>
</gene>
<dbReference type="EMBL" id="SLWY01000039">
    <property type="protein sequence ID" value="TCO75792.1"/>
    <property type="molecule type" value="Genomic_DNA"/>
</dbReference>
<keyword evidence="2" id="KW-0479">Metal-binding</keyword>
<keyword evidence="4" id="KW-0456">Lyase</keyword>
<organism evidence="6 7">
    <name type="scientific">Plasticicumulans lactativorans</name>
    <dbReference type="NCBI Taxonomy" id="1133106"/>
    <lineage>
        <taxon>Bacteria</taxon>
        <taxon>Pseudomonadati</taxon>
        <taxon>Pseudomonadota</taxon>
        <taxon>Gammaproteobacteria</taxon>
        <taxon>Candidatus Competibacteraceae</taxon>
        <taxon>Plasticicumulans</taxon>
    </lineage>
</organism>
<dbReference type="SUPFAM" id="SSF51316">
    <property type="entry name" value="Mss4-like"/>
    <property type="match status" value="1"/>
</dbReference>
<dbReference type="PANTHER" id="PTHR33337">
    <property type="entry name" value="GFA DOMAIN-CONTAINING PROTEIN"/>
    <property type="match status" value="1"/>
</dbReference>
<evidence type="ECO:0000256" key="2">
    <source>
        <dbReference type="ARBA" id="ARBA00022723"/>
    </source>
</evidence>
<sequence>MSLLDTPLDGGCLCGRVRYRVDPGAVTVAYCHCTQCRRASGAPVSLWATVHPARWRLTRGALAWYAVGARAERGFCPHCGAQLVFRFTGQDEEIDVAVGTLDTPDALPPQYHVYTGTRLACMAALAPELPAWTDHGPDAPPPTDAA</sequence>
<dbReference type="PROSITE" id="PS51891">
    <property type="entry name" value="CENP_V_GFA"/>
    <property type="match status" value="1"/>
</dbReference>
<dbReference type="Gene3D" id="3.90.1590.10">
    <property type="entry name" value="glutathione-dependent formaldehyde- activating enzyme (gfa)"/>
    <property type="match status" value="1"/>
</dbReference>
<evidence type="ECO:0000313" key="7">
    <source>
        <dbReference type="Proteomes" id="UP000295765"/>
    </source>
</evidence>
<evidence type="ECO:0000256" key="3">
    <source>
        <dbReference type="ARBA" id="ARBA00022833"/>
    </source>
</evidence>
<dbReference type="Pfam" id="PF04828">
    <property type="entry name" value="GFA"/>
    <property type="match status" value="1"/>
</dbReference>
<comment type="similarity">
    <text evidence="1">Belongs to the Gfa family.</text>
</comment>
<dbReference type="PANTHER" id="PTHR33337:SF40">
    <property type="entry name" value="CENP-V_GFA DOMAIN-CONTAINING PROTEIN-RELATED"/>
    <property type="match status" value="1"/>
</dbReference>
<keyword evidence="7" id="KW-1185">Reference proteome</keyword>